<dbReference type="EMBL" id="CADEPM010000015">
    <property type="protein sequence ID" value="CAB3411695.1"/>
    <property type="molecule type" value="Genomic_DNA"/>
</dbReference>
<evidence type="ECO:0000313" key="3">
    <source>
        <dbReference type="Proteomes" id="UP000494206"/>
    </source>
</evidence>
<feature type="compositionally biased region" description="Basic and acidic residues" evidence="1">
    <location>
        <begin position="224"/>
        <end position="234"/>
    </location>
</feature>
<organism evidence="2 3">
    <name type="scientific">Caenorhabditis bovis</name>
    <dbReference type="NCBI Taxonomy" id="2654633"/>
    <lineage>
        <taxon>Eukaryota</taxon>
        <taxon>Metazoa</taxon>
        <taxon>Ecdysozoa</taxon>
        <taxon>Nematoda</taxon>
        <taxon>Chromadorea</taxon>
        <taxon>Rhabditida</taxon>
        <taxon>Rhabditina</taxon>
        <taxon>Rhabditomorpha</taxon>
        <taxon>Rhabditoidea</taxon>
        <taxon>Rhabditidae</taxon>
        <taxon>Peloderinae</taxon>
        <taxon>Caenorhabditis</taxon>
    </lineage>
</organism>
<protein>
    <submittedName>
        <fullName evidence="2">Uncharacterized protein</fullName>
    </submittedName>
</protein>
<sequence>MAANKGKNENKEGDQKLTNGTNPDQQARANETSSSSSLSTATTHWRSEPNSTDSSLSTANLVSTVGTEACSSTSSLSTGNRDEKNSPSSGGKMAKTKWDGKTVPFWRSGKESHLDRTKRFKLKSKQPDALAKLMQQTSEETKGASYQGTKAEGSSASSVSSTNMLPQQETPSAKKKIVEIKSSCELPTHKLSDAAVQPGASSSAARFRAPSHSIDYSQASNRDQQAKDEKKEDNENASSK</sequence>
<feature type="compositionally biased region" description="Basic and acidic residues" evidence="1">
    <location>
        <begin position="1"/>
        <end position="15"/>
    </location>
</feature>
<gene>
    <name evidence="2" type="ORF">CBOVIS_LOCUS13070</name>
</gene>
<feature type="region of interest" description="Disordered" evidence="1">
    <location>
        <begin position="1"/>
        <end position="240"/>
    </location>
</feature>
<feature type="compositionally biased region" description="Low complexity" evidence="1">
    <location>
        <begin position="200"/>
        <end position="213"/>
    </location>
</feature>
<evidence type="ECO:0000313" key="2">
    <source>
        <dbReference type="EMBL" id="CAB3411695.1"/>
    </source>
</evidence>
<feature type="compositionally biased region" description="Polar residues" evidence="1">
    <location>
        <begin position="16"/>
        <end position="31"/>
    </location>
</feature>
<accession>A0A8S1FFZ0</accession>
<feature type="compositionally biased region" description="Polar residues" evidence="1">
    <location>
        <begin position="134"/>
        <end position="148"/>
    </location>
</feature>
<feature type="compositionally biased region" description="Polar residues" evidence="1">
    <location>
        <begin position="48"/>
        <end position="79"/>
    </location>
</feature>
<reference evidence="2 3" key="1">
    <citation type="submission" date="2020-04" db="EMBL/GenBank/DDBJ databases">
        <authorList>
            <person name="Laetsch R D."/>
            <person name="Stevens L."/>
            <person name="Kumar S."/>
            <person name="Blaxter L. M."/>
        </authorList>
    </citation>
    <scope>NUCLEOTIDE SEQUENCE [LARGE SCALE GENOMIC DNA]</scope>
</reference>
<feature type="compositionally biased region" description="Polar residues" evidence="1">
    <location>
        <begin position="214"/>
        <end position="223"/>
    </location>
</feature>
<keyword evidence="3" id="KW-1185">Reference proteome</keyword>
<feature type="compositionally biased region" description="Basic and acidic residues" evidence="1">
    <location>
        <begin position="108"/>
        <end position="117"/>
    </location>
</feature>
<dbReference type="Proteomes" id="UP000494206">
    <property type="component" value="Unassembled WGS sequence"/>
</dbReference>
<dbReference type="AlphaFoldDB" id="A0A8S1FFZ0"/>
<comment type="caution">
    <text evidence="2">The sequence shown here is derived from an EMBL/GenBank/DDBJ whole genome shotgun (WGS) entry which is preliminary data.</text>
</comment>
<feature type="compositionally biased region" description="Low complexity" evidence="1">
    <location>
        <begin position="32"/>
        <end position="43"/>
    </location>
</feature>
<evidence type="ECO:0000256" key="1">
    <source>
        <dbReference type="SAM" id="MobiDB-lite"/>
    </source>
</evidence>
<proteinExistence type="predicted"/>
<name>A0A8S1FFZ0_9PELO</name>
<feature type="compositionally biased region" description="Polar residues" evidence="1">
    <location>
        <begin position="162"/>
        <end position="171"/>
    </location>
</feature>